<comment type="similarity">
    <text evidence="1">Belongs to the Frigida family.</text>
</comment>
<keyword evidence="1" id="KW-0217">Developmental protein</keyword>
<evidence type="ECO:0000256" key="1">
    <source>
        <dbReference type="RuleBase" id="RU364012"/>
    </source>
</evidence>
<protein>
    <recommendedName>
        <fullName evidence="1">FRIGIDA-like protein</fullName>
    </recommendedName>
</protein>
<dbReference type="Pfam" id="PF07899">
    <property type="entry name" value="Frigida"/>
    <property type="match status" value="1"/>
</dbReference>
<evidence type="ECO:0000313" key="2">
    <source>
        <dbReference type="EMBL" id="THU51288.1"/>
    </source>
</evidence>
<keyword evidence="1" id="KW-0287">Flowering</keyword>
<comment type="caution">
    <text evidence="2">The sequence shown here is derived from an EMBL/GenBank/DDBJ whole genome shotgun (WGS) entry which is preliminary data.</text>
</comment>
<accession>A0A4S8IRJ4</accession>
<organism evidence="2 3">
    <name type="scientific">Musa balbisiana</name>
    <name type="common">Banana</name>
    <dbReference type="NCBI Taxonomy" id="52838"/>
    <lineage>
        <taxon>Eukaryota</taxon>
        <taxon>Viridiplantae</taxon>
        <taxon>Streptophyta</taxon>
        <taxon>Embryophyta</taxon>
        <taxon>Tracheophyta</taxon>
        <taxon>Spermatophyta</taxon>
        <taxon>Magnoliopsida</taxon>
        <taxon>Liliopsida</taxon>
        <taxon>Zingiberales</taxon>
        <taxon>Musaceae</taxon>
        <taxon>Musa</taxon>
    </lineage>
</organism>
<dbReference type="Proteomes" id="UP000317650">
    <property type="component" value="Chromosome 6"/>
</dbReference>
<evidence type="ECO:0000313" key="3">
    <source>
        <dbReference type="Proteomes" id="UP000317650"/>
    </source>
</evidence>
<gene>
    <name evidence="2" type="ORF">C4D60_Mb06t29420</name>
</gene>
<sequence length="159" mass="17675">MDGLDPAIYPGFNKVNHPRHRCSSLPLLLPFAASSPSVSVIPAGRVILSPSIEVVFMLKHELVNEMNELSALKTVIKRIEEQYPIDPLQKHIVQLEKSKADKKRAAEAAKPQSKRTHASGCIYVPRITSMPDKASTEHTLRDFLIHMTGSMSRLSIVII</sequence>
<dbReference type="InterPro" id="IPR012474">
    <property type="entry name" value="Frigida"/>
</dbReference>
<proteinExistence type="inferred from homology"/>
<reference evidence="2 3" key="1">
    <citation type="journal article" date="2019" name="Nat. Plants">
        <title>Genome sequencing of Musa balbisiana reveals subgenome evolution and function divergence in polyploid bananas.</title>
        <authorList>
            <person name="Yao X."/>
        </authorList>
    </citation>
    <scope>NUCLEOTIDE SEQUENCE [LARGE SCALE GENOMIC DNA]</scope>
    <source>
        <strain evidence="3">cv. DH-PKW</strain>
        <tissue evidence="2">Leaves</tissue>
    </source>
</reference>
<name>A0A4S8IRJ4_MUSBA</name>
<keyword evidence="3" id="KW-1185">Reference proteome</keyword>
<dbReference type="AlphaFoldDB" id="A0A4S8IRJ4"/>
<keyword evidence="1" id="KW-0221">Differentiation</keyword>
<dbReference type="EMBL" id="PYDT01000009">
    <property type="protein sequence ID" value="THU51288.1"/>
    <property type="molecule type" value="Genomic_DNA"/>
</dbReference>
<dbReference type="GO" id="GO:0030154">
    <property type="term" value="P:cell differentiation"/>
    <property type="evidence" value="ECO:0007669"/>
    <property type="project" value="UniProtKB-KW"/>
</dbReference>
<dbReference type="GO" id="GO:0009908">
    <property type="term" value="P:flower development"/>
    <property type="evidence" value="ECO:0007669"/>
    <property type="project" value="UniProtKB-KW"/>
</dbReference>